<evidence type="ECO:0000259" key="3">
    <source>
        <dbReference type="Pfam" id="PF23357"/>
    </source>
</evidence>
<organism evidence="4 5">
    <name type="scientific">Tenacibaculum piscium</name>
    <dbReference type="NCBI Taxonomy" id="1458515"/>
    <lineage>
        <taxon>Bacteria</taxon>
        <taxon>Pseudomonadati</taxon>
        <taxon>Bacteroidota</taxon>
        <taxon>Flavobacteriia</taxon>
        <taxon>Flavobacteriales</taxon>
        <taxon>Flavobacteriaceae</taxon>
        <taxon>Tenacibaculum</taxon>
    </lineage>
</organism>
<protein>
    <submittedName>
        <fullName evidence="4">Gliding motility-associated ABC transporter substrate-binding protein GldG</fullName>
    </submittedName>
</protein>
<evidence type="ECO:0000313" key="5">
    <source>
        <dbReference type="Proteomes" id="UP000234211"/>
    </source>
</evidence>
<gene>
    <name evidence="4" type="ORF">TNO020_180010</name>
</gene>
<reference evidence="5" key="1">
    <citation type="submission" date="2017-11" db="EMBL/GenBank/DDBJ databases">
        <authorList>
            <person name="Duchaud E."/>
        </authorList>
    </citation>
    <scope>NUCLEOTIDE SEQUENCE [LARGE SCALE GENOMIC DNA]</scope>
    <source>
        <strain evidence="5">Tenacibaculum sp. TNO020</strain>
    </source>
</reference>
<feature type="domain" description="ABC-type uncharacterised transport system" evidence="2">
    <location>
        <begin position="182"/>
        <end position="486"/>
    </location>
</feature>
<dbReference type="Proteomes" id="UP000234211">
    <property type="component" value="Unassembled WGS sequence"/>
</dbReference>
<accession>A0A2H1YEP6</accession>
<evidence type="ECO:0000256" key="1">
    <source>
        <dbReference type="SAM" id="Phobius"/>
    </source>
</evidence>
<dbReference type="OrthoDB" id="9777219at2"/>
<keyword evidence="5" id="KW-1185">Reference proteome</keyword>
<dbReference type="SUPFAM" id="SSF52317">
    <property type="entry name" value="Class I glutamine amidotransferase-like"/>
    <property type="match status" value="1"/>
</dbReference>
<dbReference type="AlphaFoldDB" id="A0A2H1YEP6"/>
<dbReference type="InterPro" id="IPR019196">
    <property type="entry name" value="ABC_transp_unknown"/>
</dbReference>
<keyword evidence="1" id="KW-0812">Transmembrane</keyword>
<evidence type="ECO:0000313" key="4">
    <source>
        <dbReference type="EMBL" id="SOS73982.1"/>
    </source>
</evidence>
<dbReference type="EMBL" id="OENF01000010">
    <property type="protein sequence ID" value="SOS73982.1"/>
    <property type="molecule type" value="Genomic_DNA"/>
</dbReference>
<proteinExistence type="predicted"/>
<name>A0A2H1YEP6_9FLAO</name>
<dbReference type="InterPro" id="IPR055396">
    <property type="entry name" value="DUF7088"/>
</dbReference>
<dbReference type="Pfam" id="PF23357">
    <property type="entry name" value="DUF7088"/>
    <property type="match status" value="1"/>
</dbReference>
<evidence type="ECO:0000259" key="2">
    <source>
        <dbReference type="Pfam" id="PF09822"/>
    </source>
</evidence>
<dbReference type="NCBIfam" id="TIGR03521">
    <property type="entry name" value="GldG"/>
    <property type="match status" value="1"/>
</dbReference>
<sequence>MNKKLSNIRYIVFSFFGLFLINYLSSSVYKRFDLTQDKRFTISEISSNLLDNLEDAIFINIYLEGDFPAEFKRLQTETRQFLEELKALNSNIQFRFINPINIREKLIKKGMMPSQLTVEEDGKLSEAIIFPWAEISIGKKTALVSLLPNSVSKTQEAQLQNAIEKLEYSFANAIHSITKKEKQKIAVISGNGELDDIYLYSLLREVGKKYRLAKFTLDSVAKNPQKTVKELTNYDLAIIAKPTQRFTEAEKFTLDQFISNGGKSLWMIDTNYADTDSLYNDGKMLAFPRDLNLTDLLFSYQIRINNTLIQDLYSAKIPLATGNTGNQTQFQHLNWFYHPLINGNPKHAITKNIAPVRLRFTTQIDTLKGNIKKTPLLVTSVLTKKIGTPNFVTLKSIAKQPKEGEFASGKQLLGVLLEGEFTSGYKNRTKPFETPLFKAKSASNKMIVIADGDIARNQILKGKPHDLSLDKWTGEHFGNKEFLINAIDYLLEDSDLINLRNKSIAIALLDKQKAYSEKRFWQFINIGVPLVLLALFGFGFNYFRKRKYAKSF</sequence>
<dbReference type="InterPro" id="IPR019863">
    <property type="entry name" value="Motility-assoc_ABC-rel_GldG"/>
</dbReference>
<feature type="transmembrane region" description="Helical" evidence="1">
    <location>
        <begin position="520"/>
        <end position="543"/>
    </location>
</feature>
<keyword evidence="1" id="KW-0472">Membrane</keyword>
<dbReference type="InterPro" id="IPR029062">
    <property type="entry name" value="Class_I_gatase-like"/>
</dbReference>
<dbReference type="RefSeq" id="WP_101916504.1">
    <property type="nucleotide sequence ID" value="NZ_OENF01000010.1"/>
</dbReference>
<feature type="domain" description="DUF7088" evidence="3">
    <location>
        <begin position="36"/>
        <end position="135"/>
    </location>
</feature>
<dbReference type="Pfam" id="PF09822">
    <property type="entry name" value="ABC_transp_aux"/>
    <property type="match status" value="1"/>
</dbReference>
<keyword evidence="1" id="KW-1133">Transmembrane helix</keyword>